<organism evidence="3 4">
    <name type="scientific">Saonia flava</name>
    <dbReference type="NCBI Taxonomy" id="523696"/>
    <lineage>
        <taxon>Bacteria</taxon>
        <taxon>Pseudomonadati</taxon>
        <taxon>Bacteroidota</taxon>
        <taxon>Flavobacteriia</taxon>
        <taxon>Flavobacteriales</taxon>
        <taxon>Flavobacteriaceae</taxon>
        <taxon>Saonia</taxon>
    </lineage>
</organism>
<dbReference type="PANTHER" id="PTHR30023">
    <property type="entry name" value="D-ALANYL-D-ALANINE CARBOXYPEPTIDASE"/>
    <property type="match status" value="1"/>
</dbReference>
<gene>
    <name evidence="3" type="ORF">GGR42_002603</name>
</gene>
<keyword evidence="4" id="KW-1185">Reference proteome</keyword>
<evidence type="ECO:0000256" key="2">
    <source>
        <dbReference type="ARBA" id="ARBA00022801"/>
    </source>
</evidence>
<name>A0A846QZM8_9FLAO</name>
<evidence type="ECO:0000313" key="3">
    <source>
        <dbReference type="EMBL" id="NJB72112.1"/>
    </source>
</evidence>
<dbReference type="GO" id="GO:0006508">
    <property type="term" value="P:proteolysis"/>
    <property type="evidence" value="ECO:0007669"/>
    <property type="project" value="InterPro"/>
</dbReference>
<sequence>MQFTRNLLFTLLGLLLLQGCASSKKSRVIKKNIGLRLNSSFFENSFTGVILFDPLTKDTIFQHNSNKYFTPASNTKIFTLYASLKLLPDSIPSLKYLVKNDTIYAEGTGDPSLLHSSYNDSSSIKFLKQYKNIAFHFNNYEEEKYGPGWAWEDYDLYFSPERNSFPIYGNVVTIFKNDSLHVIPSYFRNKVGELKQPKNRKAFNNSFFFEPSREDTLEVPFIIDSLHTKELLEEVLQKKVSVINRMPEGGKKTLYSISSDSLYKRMMHQSDNFIAEQLLVLGSSTLSDTLTSSKSIEHILENELLNLKQQPRWVDGSGLSRYNLFTPESILDILNQLYSNVPKERLYSIFPSGGDEGTMKDWYNGIHGPYIYAKSGSLGNNYCLSGYLLTNSGKTLIFSFMNNHFRKPTTEVKIRMQSIFEHIRDTY</sequence>
<dbReference type="PROSITE" id="PS51257">
    <property type="entry name" value="PROKAR_LIPOPROTEIN"/>
    <property type="match status" value="1"/>
</dbReference>
<evidence type="ECO:0000256" key="1">
    <source>
        <dbReference type="ARBA" id="ARBA00006096"/>
    </source>
</evidence>
<dbReference type="GO" id="GO:0000270">
    <property type="term" value="P:peptidoglycan metabolic process"/>
    <property type="evidence" value="ECO:0007669"/>
    <property type="project" value="TreeGrafter"/>
</dbReference>
<comment type="similarity">
    <text evidence="1">Belongs to the peptidase S13 family.</text>
</comment>
<dbReference type="PRINTS" id="PR00922">
    <property type="entry name" value="DADACBPTASE3"/>
</dbReference>
<dbReference type="AlphaFoldDB" id="A0A846QZM8"/>
<dbReference type="InterPro" id="IPR000667">
    <property type="entry name" value="Peptidase_S13"/>
</dbReference>
<comment type="caution">
    <text evidence="3">The sequence shown here is derived from an EMBL/GenBank/DDBJ whole genome shotgun (WGS) entry which is preliminary data.</text>
</comment>
<dbReference type="GO" id="GO:0009002">
    <property type="term" value="F:serine-type D-Ala-D-Ala carboxypeptidase activity"/>
    <property type="evidence" value="ECO:0007669"/>
    <property type="project" value="UniProtKB-EC"/>
</dbReference>
<dbReference type="InterPro" id="IPR012338">
    <property type="entry name" value="Beta-lactam/transpept-like"/>
</dbReference>
<dbReference type="EC" id="3.4.16.4" evidence="3"/>
<dbReference type="PANTHER" id="PTHR30023:SF0">
    <property type="entry name" value="PENICILLIN-SENSITIVE CARBOXYPEPTIDASE A"/>
    <property type="match status" value="1"/>
</dbReference>
<dbReference type="EMBL" id="JAATJJ010000002">
    <property type="protein sequence ID" value="NJB72112.1"/>
    <property type="molecule type" value="Genomic_DNA"/>
</dbReference>
<keyword evidence="2 3" id="KW-0378">Hydrolase</keyword>
<dbReference type="SUPFAM" id="SSF56601">
    <property type="entry name" value="beta-lactamase/transpeptidase-like"/>
    <property type="match status" value="1"/>
</dbReference>
<accession>A0A846QZM8</accession>
<dbReference type="EC" id="3.4.21.-" evidence="3"/>
<keyword evidence="3" id="KW-0645">Protease</keyword>
<dbReference type="Pfam" id="PF02113">
    <property type="entry name" value="Peptidase_S13"/>
    <property type="match status" value="2"/>
</dbReference>
<dbReference type="Proteomes" id="UP000590442">
    <property type="component" value="Unassembled WGS sequence"/>
</dbReference>
<dbReference type="RefSeq" id="WP_167964801.1">
    <property type="nucleotide sequence ID" value="NZ_JAATJJ010000002.1"/>
</dbReference>
<reference evidence="3 4" key="1">
    <citation type="submission" date="2020-03" db="EMBL/GenBank/DDBJ databases">
        <title>Genomic Encyclopedia of Type Strains, Phase IV (KMG-IV): sequencing the most valuable type-strain genomes for metagenomic binning, comparative biology and taxonomic classification.</title>
        <authorList>
            <person name="Goeker M."/>
        </authorList>
    </citation>
    <scope>NUCLEOTIDE SEQUENCE [LARGE SCALE GENOMIC DNA]</scope>
    <source>
        <strain evidence="3 4">DSM 29762</strain>
    </source>
</reference>
<protein>
    <submittedName>
        <fullName evidence="3">D-alanyl-D-alanine carboxypeptidase/D-alanyl-D-alanine-endopeptidase (Penicillin-binding protein 4)</fullName>
        <ecNumber evidence="3">3.4.16.4</ecNumber>
        <ecNumber evidence="3">3.4.21.-</ecNumber>
    </submittedName>
</protein>
<keyword evidence="3" id="KW-0121">Carboxypeptidase</keyword>
<proteinExistence type="inferred from homology"/>
<evidence type="ECO:0000313" key="4">
    <source>
        <dbReference type="Proteomes" id="UP000590442"/>
    </source>
</evidence>
<dbReference type="Gene3D" id="3.40.710.10">
    <property type="entry name" value="DD-peptidase/beta-lactamase superfamily"/>
    <property type="match status" value="2"/>
</dbReference>